<dbReference type="EMBL" id="VNJK01000007">
    <property type="protein sequence ID" value="TVX85532.1"/>
    <property type="molecule type" value="Genomic_DNA"/>
</dbReference>
<name>A0A559ICY2_9BACL</name>
<comment type="caution">
    <text evidence="2">The sequence shown here is derived from an EMBL/GenBank/DDBJ whole genome shotgun (WGS) entry which is preliminary data.</text>
</comment>
<accession>A0A559ICY2</accession>
<dbReference type="OrthoDB" id="3261089at2"/>
<evidence type="ECO:0000313" key="3">
    <source>
        <dbReference type="Proteomes" id="UP000318102"/>
    </source>
</evidence>
<feature type="signal peptide" evidence="1">
    <location>
        <begin position="1"/>
        <end position="23"/>
    </location>
</feature>
<dbReference type="Proteomes" id="UP000318102">
    <property type="component" value="Unassembled WGS sequence"/>
</dbReference>
<proteinExistence type="predicted"/>
<protein>
    <recommendedName>
        <fullName evidence="4">HNH endonuclease</fullName>
    </recommendedName>
</protein>
<keyword evidence="3" id="KW-1185">Reference proteome</keyword>
<dbReference type="RefSeq" id="WP_144994993.1">
    <property type="nucleotide sequence ID" value="NZ_VNJK01000007.1"/>
</dbReference>
<gene>
    <name evidence="2" type="ORF">FPZ44_24555</name>
</gene>
<evidence type="ECO:0000313" key="2">
    <source>
        <dbReference type="EMBL" id="TVX85532.1"/>
    </source>
</evidence>
<dbReference type="AlphaFoldDB" id="A0A559ICY2"/>
<organism evidence="2 3">
    <name type="scientific">Paenibacillus agilis</name>
    <dbReference type="NCBI Taxonomy" id="3020863"/>
    <lineage>
        <taxon>Bacteria</taxon>
        <taxon>Bacillati</taxon>
        <taxon>Bacillota</taxon>
        <taxon>Bacilli</taxon>
        <taxon>Bacillales</taxon>
        <taxon>Paenibacillaceae</taxon>
        <taxon>Paenibacillus</taxon>
    </lineage>
</organism>
<keyword evidence="1" id="KW-0732">Signal</keyword>
<sequence length="293" mass="33302">MKKLLSLLLFVVLIFTSLGSAFALEAETSYFETESSELQNFSREIPVTFFKDHTPIVGEEAHNQLLSENPSPLSRDSIAVMVRINSVNGILSYGYRVTSMTGSPPNRLTVTVTPQVNKHKNNAYSQYGSHTWYVNTNNLRVGYQETVDTYIGGTNYWRFQMSGEIYYTGSTNFPVNYPDYGHSLMNKKGEVYPNICSSVVPQCVPEPGSLNWVKAPRDSYNKLRSAWDNTVRNKQWRPYIQQKYSLGANFNWDGIEGHHVHPLDLGGTNGPFDSIIPLRKSEHTPFTSWFVNY</sequence>
<evidence type="ECO:0008006" key="4">
    <source>
        <dbReference type="Google" id="ProtNLM"/>
    </source>
</evidence>
<reference evidence="2 3" key="1">
    <citation type="submission" date="2019-07" db="EMBL/GenBank/DDBJ databases">
        <authorList>
            <person name="Kim J."/>
        </authorList>
    </citation>
    <scope>NUCLEOTIDE SEQUENCE [LARGE SCALE GENOMIC DNA]</scope>
    <source>
        <strain evidence="2 3">N4</strain>
    </source>
</reference>
<feature type="chain" id="PRO_5022162888" description="HNH endonuclease" evidence="1">
    <location>
        <begin position="24"/>
        <end position="293"/>
    </location>
</feature>
<evidence type="ECO:0000256" key="1">
    <source>
        <dbReference type="SAM" id="SignalP"/>
    </source>
</evidence>